<protein>
    <submittedName>
        <fullName evidence="1">Uncharacterized protein</fullName>
    </submittedName>
</protein>
<dbReference type="AlphaFoldDB" id="A0A0F3NY71"/>
<name>A0A0F3NY71_ORITS</name>
<feature type="non-terminal residue" evidence="1">
    <location>
        <position position="43"/>
    </location>
</feature>
<dbReference type="EMBL" id="LAOA01000089">
    <property type="protein sequence ID" value="KJV73025.1"/>
    <property type="molecule type" value="Genomic_DNA"/>
</dbReference>
<reference evidence="1 2" key="1">
    <citation type="submission" date="2015-01" db="EMBL/GenBank/DDBJ databases">
        <title>Genome Sequencing of Rickettsiales.</title>
        <authorList>
            <person name="Daugherty S.C."/>
            <person name="Su Q."/>
            <person name="Abolude K."/>
            <person name="Beier-Sexton M."/>
            <person name="Carlyon J.A."/>
            <person name="Carter R."/>
            <person name="Day N.P."/>
            <person name="Dumler S.J."/>
            <person name="Dyachenko V."/>
            <person name="Godinez A."/>
            <person name="Kurtti T.J."/>
            <person name="Lichay M."/>
            <person name="Mullins K.E."/>
            <person name="Ott S."/>
            <person name="Pappas-Brown V."/>
            <person name="Paris D.H."/>
            <person name="Patel P."/>
            <person name="Richards A.L."/>
            <person name="Sadzewicz L."/>
            <person name="Sears K."/>
            <person name="Seidman D."/>
            <person name="Sengamalay N."/>
            <person name="Stenos J."/>
            <person name="Tallon L.J."/>
            <person name="Vincent G."/>
            <person name="Fraser C.M."/>
            <person name="Munderloh U."/>
            <person name="Dunning-Hotopp J.C."/>
        </authorList>
    </citation>
    <scope>NUCLEOTIDE SEQUENCE [LARGE SCALE GENOMIC DNA]</scope>
    <source>
        <strain evidence="1 2">TA716</strain>
    </source>
</reference>
<dbReference type="PATRIC" id="fig|1359175.3.peg.2960"/>
<organism evidence="1 2">
    <name type="scientific">Orientia tsutsugamushi str. TA716</name>
    <dbReference type="NCBI Taxonomy" id="1359175"/>
    <lineage>
        <taxon>Bacteria</taxon>
        <taxon>Pseudomonadati</taxon>
        <taxon>Pseudomonadota</taxon>
        <taxon>Alphaproteobacteria</taxon>
        <taxon>Rickettsiales</taxon>
        <taxon>Rickettsiaceae</taxon>
        <taxon>Rickettsieae</taxon>
        <taxon>Orientia</taxon>
    </lineage>
</organism>
<evidence type="ECO:0000313" key="2">
    <source>
        <dbReference type="Proteomes" id="UP000033671"/>
    </source>
</evidence>
<evidence type="ECO:0000313" key="1">
    <source>
        <dbReference type="EMBL" id="KJV73025.1"/>
    </source>
</evidence>
<proteinExistence type="predicted"/>
<dbReference type="Proteomes" id="UP000033671">
    <property type="component" value="Unassembled WGS sequence"/>
</dbReference>
<comment type="caution">
    <text evidence="1">The sequence shown here is derived from an EMBL/GenBank/DDBJ whole genome shotgun (WGS) entry which is preliminary data.</text>
</comment>
<sequence length="43" mass="5018">MRNLMLKLRLKVIMQNQKLCWALSRPLKYMGLSIDEWGVVLAG</sequence>
<gene>
    <name evidence="1" type="ORF">OTSTA716_1735</name>
</gene>
<accession>A0A0F3NY71</accession>